<accession>A0AAE0PK07</accession>
<keyword evidence="2" id="KW-1185">Reference proteome</keyword>
<sequence length="223" mass="24282">MLTGKRAVLVHVPLIAQADTQLKLLAQFKKEVTDSDPGSVYMTPTNAGEQIREAGHCSLIALSLTIMRIIVAASSHHRSWLPAALSRPPEVPPPHSPISGINRTAHPLNLWFVISPAHLLTTRNKLMWTTLANENNNGFLGSYEAVGGRTPMRGGLIAVLIASQVDAPITKHQPLLHRLLLLALLNDDTPPRGPPPLPSKSIWNVGKITGRTRTRMVKTQRSA</sequence>
<dbReference type="Proteomes" id="UP001281003">
    <property type="component" value="Unassembled WGS sequence"/>
</dbReference>
<comment type="caution">
    <text evidence="1">The sequence shown here is derived from an EMBL/GenBank/DDBJ whole genome shotgun (WGS) entry which is preliminary data.</text>
</comment>
<protein>
    <submittedName>
        <fullName evidence="1">Uncharacterized protein</fullName>
    </submittedName>
</protein>
<evidence type="ECO:0000313" key="2">
    <source>
        <dbReference type="Proteomes" id="UP001281003"/>
    </source>
</evidence>
<evidence type="ECO:0000313" key="1">
    <source>
        <dbReference type="EMBL" id="KAK3401431.1"/>
    </source>
</evidence>
<name>A0AAE0PK07_SORBR</name>
<dbReference type="AlphaFoldDB" id="A0AAE0PK07"/>
<dbReference type="EMBL" id="JAUTDP010000002">
    <property type="protein sequence ID" value="KAK3401431.1"/>
    <property type="molecule type" value="Genomic_DNA"/>
</dbReference>
<gene>
    <name evidence="1" type="ORF">B0T20DRAFT_389387</name>
</gene>
<organism evidence="1 2">
    <name type="scientific">Sordaria brevicollis</name>
    <dbReference type="NCBI Taxonomy" id="83679"/>
    <lineage>
        <taxon>Eukaryota</taxon>
        <taxon>Fungi</taxon>
        <taxon>Dikarya</taxon>
        <taxon>Ascomycota</taxon>
        <taxon>Pezizomycotina</taxon>
        <taxon>Sordariomycetes</taxon>
        <taxon>Sordariomycetidae</taxon>
        <taxon>Sordariales</taxon>
        <taxon>Sordariaceae</taxon>
        <taxon>Sordaria</taxon>
    </lineage>
</organism>
<reference evidence="1" key="1">
    <citation type="journal article" date="2023" name="Mol. Phylogenet. Evol.">
        <title>Genome-scale phylogeny and comparative genomics of the fungal order Sordariales.</title>
        <authorList>
            <person name="Hensen N."/>
            <person name="Bonometti L."/>
            <person name="Westerberg I."/>
            <person name="Brannstrom I.O."/>
            <person name="Guillou S."/>
            <person name="Cros-Aarteil S."/>
            <person name="Calhoun S."/>
            <person name="Haridas S."/>
            <person name="Kuo A."/>
            <person name="Mondo S."/>
            <person name="Pangilinan J."/>
            <person name="Riley R."/>
            <person name="LaButti K."/>
            <person name="Andreopoulos B."/>
            <person name="Lipzen A."/>
            <person name="Chen C."/>
            <person name="Yan M."/>
            <person name="Daum C."/>
            <person name="Ng V."/>
            <person name="Clum A."/>
            <person name="Steindorff A."/>
            <person name="Ohm R.A."/>
            <person name="Martin F."/>
            <person name="Silar P."/>
            <person name="Natvig D.O."/>
            <person name="Lalanne C."/>
            <person name="Gautier V."/>
            <person name="Ament-Velasquez S.L."/>
            <person name="Kruys A."/>
            <person name="Hutchinson M.I."/>
            <person name="Powell A.J."/>
            <person name="Barry K."/>
            <person name="Miller A.N."/>
            <person name="Grigoriev I.V."/>
            <person name="Debuchy R."/>
            <person name="Gladieux P."/>
            <person name="Hiltunen Thoren M."/>
            <person name="Johannesson H."/>
        </authorList>
    </citation>
    <scope>NUCLEOTIDE SEQUENCE</scope>
    <source>
        <strain evidence="1">FGSC 1904</strain>
    </source>
</reference>
<reference evidence="1" key="2">
    <citation type="submission" date="2023-07" db="EMBL/GenBank/DDBJ databases">
        <authorList>
            <consortium name="Lawrence Berkeley National Laboratory"/>
            <person name="Haridas S."/>
            <person name="Hensen N."/>
            <person name="Bonometti L."/>
            <person name="Westerberg I."/>
            <person name="Brannstrom I.O."/>
            <person name="Guillou S."/>
            <person name="Cros-Aarteil S."/>
            <person name="Calhoun S."/>
            <person name="Kuo A."/>
            <person name="Mondo S."/>
            <person name="Pangilinan J."/>
            <person name="Riley R."/>
            <person name="LaButti K."/>
            <person name="Andreopoulos B."/>
            <person name="Lipzen A."/>
            <person name="Chen C."/>
            <person name="Yanf M."/>
            <person name="Daum C."/>
            <person name="Ng V."/>
            <person name="Clum A."/>
            <person name="Steindorff A."/>
            <person name="Ohm R."/>
            <person name="Martin F."/>
            <person name="Silar P."/>
            <person name="Natvig D."/>
            <person name="Lalanne C."/>
            <person name="Gautier V."/>
            <person name="Ament-velasquez S.L."/>
            <person name="Kruys A."/>
            <person name="Hutchinson M.I."/>
            <person name="Powell A.J."/>
            <person name="Barry K."/>
            <person name="Miller A.N."/>
            <person name="Grigoriev I.V."/>
            <person name="Debuchy R."/>
            <person name="Gladieux P."/>
            <person name="Thoren M.H."/>
            <person name="Johannesson H."/>
        </authorList>
    </citation>
    <scope>NUCLEOTIDE SEQUENCE</scope>
    <source>
        <strain evidence="1">FGSC 1904</strain>
    </source>
</reference>
<proteinExistence type="predicted"/>